<accession>A0A939NF44</accession>
<sequence>MVQLKSQIIMGDTYTPGDIDSVRIRGAQIGTDDDMLADSLKAMPVVRGIARTNATVTIKQNGYTVYRYVAPGPFAITDLYPAAVATLVRNKESDGTIQSFIQPFASVPVLRRQGQIKYIFSGAIS</sequence>
<dbReference type="InterPro" id="IPR000015">
    <property type="entry name" value="Fimb_usher"/>
</dbReference>
<name>A0A939NF44_PRORE</name>
<comment type="similarity">
    <text evidence="1">Belongs to the fimbrial export usher family.</text>
</comment>
<reference evidence="2" key="1">
    <citation type="submission" date="2021-03" db="EMBL/GenBank/DDBJ databases">
        <title>Molecular epidemiology and mechanisms of colistin and carbapenem resistance in Enterobacteriaceae from clinical isolates, the environment and porcine samples in Pretoria, South Africa.</title>
        <authorList>
            <person name="Bogoshi D."/>
            <person name="Mbelle N.M."/>
            <person name="Naidoo V."/>
            <person name="Osei Sekyere J."/>
        </authorList>
    </citation>
    <scope>NUCLEOTIDE SEQUENCE</scope>
    <source>
        <strain evidence="2">C052</strain>
    </source>
</reference>
<dbReference type="GO" id="GO:0009279">
    <property type="term" value="C:cell outer membrane"/>
    <property type="evidence" value="ECO:0007669"/>
    <property type="project" value="UniProtKB-SubCell"/>
</dbReference>
<dbReference type="InterPro" id="IPR018030">
    <property type="entry name" value="Fimbrial_membr_usher_CS"/>
</dbReference>
<dbReference type="PANTHER" id="PTHR30451:SF21">
    <property type="entry name" value="FIMBRIAL USHER DOMAIN-CONTAINING PROTEIN YDET-RELATED"/>
    <property type="match status" value="1"/>
</dbReference>
<keyword evidence="1" id="KW-0813">Transport</keyword>
<proteinExistence type="inferred from homology"/>
<dbReference type="PROSITE" id="PS01151">
    <property type="entry name" value="FIMBRIAL_USHER"/>
    <property type="match status" value="1"/>
</dbReference>
<gene>
    <name evidence="2" type="ORF">J4727_15900</name>
</gene>
<protein>
    <submittedName>
        <fullName evidence="2">Fimbria/pilus outer membrane usher protein</fullName>
    </submittedName>
</protein>
<comment type="subcellular location">
    <subcellularLocation>
        <location evidence="1">Cell outer membrane</location>
        <topology evidence="1">Multi-pass membrane protein</topology>
    </subcellularLocation>
</comment>
<keyword evidence="1" id="KW-0998">Cell outer membrane</keyword>
<dbReference type="Pfam" id="PF00577">
    <property type="entry name" value="Usher"/>
    <property type="match status" value="1"/>
</dbReference>
<dbReference type="AlphaFoldDB" id="A0A939NF44"/>
<dbReference type="PANTHER" id="PTHR30451">
    <property type="entry name" value="OUTER MEMBRANE USHER PROTEIN"/>
    <property type="match status" value="1"/>
</dbReference>
<evidence type="ECO:0000313" key="2">
    <source>
        <dbReference type="EMBL" id="MBO1916470.1"/>
    </source>
</evidence>
<dbReference type="EMBL" id="JAGETQ010000114">
    <property type="protein sequence ID" value="MBO1916470.1"/>
    <property type="molecule type" value="Genomic_DNA"/>
</dbReference>
<comment type="caution">
    <text evidence="2">The sequence shown here is derived from an EMBL/GenBank/DDBJ whole genome shotgun (WGS) entry which is preliminary data.</text>
</comment>
<keyword evidence="1" id="KW-1029">Fimbrium biogenesis</keyword>
<dbReference type="Gene3D" id="2.60.40.3110">
    <property type="match status" value="1"/>
</dbReference>
<dbReference type="Proteomes" id="UP000664477">
    <property type="component" value="Unassembled WGS sequence"/>
</dbReference>
<organism evidence="2 3">
    <name type="scientific">Providencia rettgeri</name>
    <dbReference type="NCBI Taxonomy" id="587"/>
    <lineage>
        <taxon>Bacteria</taxon>
        <taxon>Pseudomonadati</taxon>
        <taxon>Pseudomonadota</taxon>
        <taxon>Gammaproteobacteria</taxon>
        <taxon>Enterobacterales</taxon>
        <taxon>Morganellaceae</taxon>
        <taxon>Providencia</taxon>
    </lineage>
</organism>
<evidence type="ECO:0000313" key="3">
    <source>
        <dbReference type="Proteomes" id="UP000664477"/>
    </source>
</evidence>
<keyword evidence="1" id="KW-0472">Membrane</keyword>
<keyword evidence="1" id="KW-0812">Transmembrane</keyword>
<dbReference type="GO" id="GO:0009297">
    <property type="term" value="P:pilus assembly"/>
    <property type="evidence" value="ECO:0007669"/>
    <property type="project" value="InterPro"/>
</dbReference>
<evidence type="ECO:0000256" key="1">
    <source>
        <dbReference type="RuleBase" id="RU003884"/>
    </source>
</evidence>
<dbReference type="GO" id="GO:0015473">
    <property type="term" value="F:fimbrial usher porin activity"/>
    <property type="evidence" value="ECO:0007669"/>
    <property type="project" value="InterPro"/>
</dbReference>